<accession>A0A5D3YK19</accession>
<evidence type="ECO:0000313" key="10">
    <source>
        <dbReference type="Proteomes" id="UP000324595"/>
    </source>
</evidence>
<dbReference type="EMBL" id="VNHY01000002">
    <property type="protein sequence ID" value="TYP93790.1"/>
    <property type="molecule type" value="Genomic_DNA"/>
</dbReference>
<dbReference type="Gene3D" id="3.90.1680.10">
    <property type="entry name" value="SOS response associated peptidase-like"/>
    <property type="match status" value="1"/>
</dbReference>
<evidence type="ECO:0000313" key="9">
    <source>
        <dbReference type="EMBL" id="TYP93790.1"/>
    </source>
</evidence>
<dbReference type="AlphaFoldDB" id="A0A5D3YK19"/>
<dbReference type="SUPFAM" id="SSF143081">
    <property type="entry name" value="BB1717-like"/>
    <property type="match status" value="1"/>
</dbReference>
<comment type="similarity">
    <text evidence="1 8">Belongs to the SOS response-associated peptidase family.</text>
</comment>
<dbReference type="EC" id="3.4.-.-" evidence="8"/>
<sequence>MSDRFVLDTTKQNVEQLFKVSTERDDFFTPEFNISPGSLIPVVYENEGERKIYNFVWGLIPEDAEAETDGRENFEVALEDIEDDSWYGRCLTQRRCLIPANGFYKWKTSEKQNTPFYIRLLSNELTAFGGIFSVWESDSGRDVYSCAMLTTEANALVQPVGDRMPLLLHPDDYGLWLADDSFNKESVSDLKGYGITELAVNRVSEDVNDPSNNSADLIQPIPK</sequence>
<evidence type="ECO:0000256" key="2">
    <source>
        <dbReference type="ARBA" id="ARBA00022670"/>
    </source>
</evidence>
<dbReference type="OrthoDB" id="9782620at2"/>
<evidence type="ECO:0000256" key="4">
    <source>
        <dbReference type="ARBA" id="ARBA00022801"/>
    </source>
</evidence>
<dbReference type="InterPro" id="IPR003738">
    <property type="entry name" value="SRAP"/>
</dbReference>
<dbReference type="RefSeq" id="WP_148898840.1">
    <property type="nucleotide sequence ID" value="NZ_VNHY01000002.1"/>
</dbReference>
<name>A0A5D3YK19_9BACT</name>
<evidence type="ECO:0000256" key="1">
    <source>
        <dbReference type="ARBA" id="ARBA00008136"/>
    </source>
</evidence>
<dbReference type="GO" id="GO:0008233">
    <property type="term" value="F:peptidase activity"/>
    <property type="evidence" value="ECO:0007669"/>
    <property type="project" value="UniProtKB-KW"/>
</dbReference>
<proteinExistence type="inferred from homology"/>
<protein>
    <recommendedName>
        <fullName evidence="8">Abasic site processing protein</fullName>
        <ecNumber evidence="8">3.4.-.-</ecNumber>
    </recommendedName>
</protein>
<dbReference type="GO" id="GO:0016829">
    <property type="term" value="F:lyase activity"/>
    <property type="evidence" value="ECO:0007669"/>
    <property type="project" value="UniProtKB-KW"/>
</dbReference>
<evidence type="ECO:0000256" key="5">
    <source>
        <dbReference type="ARBA" id="ARBA00023124"/>
    </source>
</evidence>
<keyword evidence="3" id="KW-0227">DNA damage</keyword>
<dbReference type="Pfam" id="PF02586">
    <property type="entry name" value="SRAP"/>
    <property type="match status" value="1"/>
</dbReference>
<dbReference type="GO" id="GO:0106300">
    <property type="term" value="P:protein-DNA covalent cross-linking repair"/>
    <property type="evidence" value="ECO:0007669"/>
    <property type="project" value="InterPro"/>
</dbReference>
<organism evidence="9 10">
    <name type="scientific">Fodinibius salinus</name>
    <dbReference type="NCBI Taxonomy" id="860790"/>
    <lineage>
        <taxon>Bacteria</taxon>
        <taxon>Pseudomonadati</taxon>
        <taxon>Balneolota</taxon>
        <taxon>Balneolia</taxon>
        <taxon>Balneolales</taxon>
        <taxon>Balneolaceae</taxon>
        <taxon>Fodinibius</taxon>
    </lineage>
</organism>
<keyword evidence="5" id="KW-0190">Covalent protein-DNA linkage</keyword>
<dbReference type="InterPro" id="IPR036590">
    <property type="entry name" value="SRAP-like"/>
</dbReference>
<keyword evidence="2 8" id="KW-0645">Protease</keyword>
<dbReference type="GO" id="GO:0003697">
    <property type="term" value="F:single-stranded DNA binding"/>
    <property type="evidence" value="ECO:0007669"/>
    <property type="project" value="InterPro"/>
</dbReference>
<evidence type="ECO:0000256" key="6">
    <source>
        <dbReference type="ARBA" id="ARBA00023125"/>
    </source>
</evidence>
<dbReference type="GO" id="GO:0006508">
    <property type="term" value="P:proteolysis"/>
    <property type="evidence" value="ECO:0007669"/>
    <property type="project" value="UniProtKB-KW"/>
</dbReference>
<gene>
    <name evidence="9" type="ORF">LX73_1501</name>
</gene>
<keyword evidence="4 8" id="KW-0378">Hydrolase</keyword>
<dbReference type="PANTHER" id="PTHR13604">
    <property type="entry name" value="DC12-RELATED"/>
    <property type="match status" value="1"/>
</dbReference>
<keyword evidence="10" id="KW-1185">Reference proteome</keyword>
<comment type="caution">
    <text evidence="9">The sequence shown here is derived from an EMBL/GenBank/DDBJ whole genome shotgun (WGS) entry which is preliminary data.</text>
</comment>
<reference evidence="9 10" key="1">
    <citation type="submission" date="2019-07" db="EMBL/GenBank/DDBJ databases">
        <title>Genomic Encyclopedia of Archaeal and Bacterial Type Strains, Phase II (KMG-II): from individual species to whole genera.</title>
        <authorList>
            <person name="Goeker M."/>
        </authorList>
    </citation>
    <scope>NUCLEOTIDE SEQUENCE [LARGE SCALE GENOMIC DNA]</scope>
    <source>
        <strain evidence="9 10">DSM 21935</strain>
    </source>
</reference>
<evidence type="ECO:0000256" key="3">
    <source>
        <dbReference type="ARBA" id="ARBA00022763"/>
    </source>
</evidence>
<dbReference type="Proteomes" id="UP000324595">
    <property type="component" value="Unassembled WGS sequence"/>
</dbReference>
<dbReference type="PANTHER" id="PTHR13604:SF0">
    <property type="entry name" value="ABASIC SITE PROCESSING PROTEIN HMCES"/>
    <property type="match status" value="1"/>
</dbReference>
<evidence type="ECO:0000256" key="8">
    <source>
        <dbReference type="RuleBase" id="RU364100"/>
    </source>
</evidence>
<keyword evidence="6" id="KW-0238">DNA-binding</keyword>
<evidence type="ECO:0000256" key="7">
    <source>
        <dbReference type="ARBA" id="ARBA00023239"/>
    </source>
</evidence>
<keyword evidence="7" id="KW-0456">Lyase</keyword>